<keyword evidence="1" id="KW-0805">Transcription regulation</keyword>
<feature type="domain" description="HTH tetR-type" evidence="5">
    <location>
        <begin position="6"/>
        <end position="66"/>
    </location>
</feature>
<dbReference type="InterPro" id="IPR036271">
    <property type="entry name" value="Tet_transcr_reg_TetR-rel_C_sf"/>
</dbReference>
<keyword evidence="2 4" id="KW-0238">DNA-binding</keyword>
<dbReference type="EMBL" id="MSPP01000005">
    <property type="protein sequence ID" value="OUD08417.1"/>
    <property type="molecule type" value="Genomic_DNA"/>
</dbReference>
<evidence type="ECO:0000313" key="7">
    <source>
        <dbReference type="Proteomes" id="UP000194664"/>
    </source>
</evidence>
<keyword evidence="3" id="KW-0804">Transcription</keyword>
<dbReference type="SUPFAM" id="SSF46689">
    <property type="entry name" value="Homeodomain-like"/>
    <property type="match status" value="1"/>
</dbReference>
<dbReference type="SUPFAM" id="SSF48498">
    <property type="entry name" value="Tetracyclin repressor-like, C-terminal domain"/>
    <property type="match status" value="1"/>
</dbReference>
<dbReference type="Gene3D" id="1.10.357.10">
    <property type="entry name" value="Tetracycline Repressor, domain 2"/>
    <property type="match status" value="1"/>
</dbReference>
<dbReference type="Gene3D" id="1.10.10.60">
    <property type="entry name" value="Homeodomain-like"/>
    <property type="match status" value="1"/>
</dbReference>
<dbReference type="OrthoDB" id="9779746at2"/>
<organism evidence="6 7">
    <name type="scientific">Marivivens niveibacter</name>
    <dbReference type="NCBI Taxonomy" id="1930667"/>
    <lineage>
        <taxon>Bacteria</taxon>
        <taxon>Pseudomonadati</taxon>
        <taxon>Pseudomonadota</taxon>
        <taxon>Alphaproteobacteria</taxon>
        <taxon>Rhodobacterales</taxon>
        <taxon>Paracoccaceae</taxon>
        <taxon>Marivivens group</taxon>
        <taxon>Marivivens</taxon>
    </lineage>
</organism>
<sequence length="196" mass="21691">MARTVEYDRDAALDAAMTLFWVKGYHATSLKDLENALQMRPGSIYAAFRSKEALFNEALDQYATRMAADLRKRIDTAASPLGALADYINELSDLAPCDRPSTACMLVKSVLELPANTEIRNVVVAHLGEIEQQLVYALGRAVEKSELPANTDTARIARRLQTYIFGLKIQAQRMTNADHMRELCSDLAADIRALAA</sequence>
<dbReference type="InterPro" id="IPR009057">
    <property type="entry name" value="Homeodomain-like_sf"/>
</dbReference>
<evidence type="ECO:0000313" key="6">
    <source>
        <dbReference type="EMBL" id="OUD08417.1"/>
    </source>
</evidence>
<evidence type="ECO:0000256" key="4">
    <source>
        <dbReference type="PROSITE-ProRule" id="PRU00335"/>
    </source>
</evidence>
<protein>
    <submittedName>
        <fullName evidence="6">TetR family transcriptional regulator</fullName>
    </submittedName>
</protein>
<dbReference type="InterPro" id="IPR011075">
    <property type="entry name" value="TetR_C"/>
</dbReference>
<feature type="DNA-binding region" description="H-T-H motif" evidence="4">
    <location>
        <begin position="29"/>
        <end position="48"/>
    </location>
</feature>
<evidence type="ECO:0000259" key="5">
    <source>
        <dbReference type="PROSITE" id="PS50977"/>
    </source>
</evidence>
<dbReference type="GO" id="GO:0003677">
    <property type="term" value="F:DNA binding"/>
    <property type="evidence" value="ECO:0007669"/>
    <property type="project" value="UniProtKB-UniRule"/>
</dbReference>
<evidence type="ECO:0000256" key="3">
    <source>
        <dbReference type="ARBA" id="ARBA00023163"/>
    </source>
</evidence>
<reference evidence="6 7" key="1">
    <citation type="submission" date="2016-12" db="EMBL/GenBank/DDBJ databases">
        <title>The draft genome sequence of HSLHS2.</title>
        <authorList>
            <person name="Hu D."/>
            <person name="Wang L."/>
            <person name="Shao Z."/>
        </authorList>
    </citation>
    <scope>NUCLEOTIDE SEQUENCE [LARGE SCALE GENOMIC DNA]</scope>
    <source>
        <strain evidence="6">MCCC 1A06712</strain>
    </source>
</reference>
<dbReference type="RefSeq" id="WP_086452114.1">
    <property type="nucleotide sequence ID" value="NZ_MSPP01000005.1"/>
</dbReference>
<dbReference type="PROSITE" id="PS50977">
    <property type="entry name" value="HTH_TETR_2"/>
    <property type="match status" value="1"/>
</dbReference>
<name>A0A251WVE2_9RHOB</name>
<evidence type="ECO:0000256" key="2">
    <source>
        <dbReference type="ARBA" id="ARBA00023125"/>
    </source>
</evidence>
<keyword evidence="7" id="KW-1185">Reference proteome</keyword>
<gene>
    <name evidence="6" type="ORF">BVC71_12975</name>
</gene>
<dbReference type="Pfam" id="PF00440">
    <property type="entry name" value="TetR_N"/>
    <property type="match status" value="1"/>
</dbReference>
<dbReference type="Proteomes" id="UP000194664">
    <property type="component" value="Unassembled WGS sequence"/>
</dbReference>
<accession>A0A251WVE2</accession>
<dbReference type="AlphaFoldDB" id="A0A251WVE2"/>
<dbReference type="InterPro" id="IPR001647">
    <property type="entry name" value="HTH_TetR"/>
</dbReference>
<dbReference type="PANTHER" id="PTHR47506:SF10">
    <property type="entry name" value="TRANSCRIPTIONAL REGULATORY PROTEIN"/>
    <property type="match status" value="1"/>
</dbReference>
<evidence type="ECO:0000256" key="1">
    <source>
        <dbReference type="ARBA" id="ARBA00023015"/>
    </source>
</evidence>
<dbReference type="PANTHER" id="PTHR47506">
    <property type="entry name" value="TRANSCRIPTIONAL REGULATORY PROTEIN"/>
    <property type="match status" value="1"/>
</dbReference>
<proteinExistence type="predicted"/>
<dbReference type="Pfam" id="PF16925">
    <property type="entry name" value="TetR_C_13"/>
    <property type="match status" value="1"/>
</dbReference>
<comment type="caution">
    <text evidence="6">The sequence shown here is derived from an EMBL/GenBank/DDBJ whole genome shotgun (WGS) entry which is preliminary data.</text>
</comment>